<dbReference type="HAMAP" id="MF_01043">
    <property type="entry name" value="PlsY"/>
    <property type="match status" value="1"/>
</dbReference>
<keyword evidence="12" id="KW-1185">Reference proteome</keyword>
<evidence type="ECO:0000313" key="12">
    <source>
        <dbReference type="Proteomes" id="UP000078529"/>
    </source>
</evidence>
<dbReference type="PANTHER" id="PTHR30309">
    <property type="entry name" value="INNER MEMBRANE PROTEIN YGIH"/>
    <property type="match status" value="1"/>
</dbReference>
<dbReference type="UniPathway" id="UPA00085"/>
<evidence type="ECO:0000256" key="7">
    <source>
        <dbReference type="ARBA" id="ARBA00023136"/>
    </source>
</evidence>
<keyword evidence="3 10" id="KW-0808">Transferase</keyword>
<accession>A0A147DB89</accession>
<feature type="transmembrane region" description="Helical" evidence="10">
    <location>
        <begin position="12"/>
        <end position="31"/>
    </location>
</feature>
<protein>
    <recommendedName>
        <fullName evidence="10">Glycerol-3-phosphate acyltransferase</fullName>
    </recommendedName>
    <alternativeName>
        <fullName evidence="10">Acyl-PO4 G3P acyltransferase</fullName>
    </alternativeName>
    <alternativeName>
        <fullName evidence="10">Acyl-phosphate--glycerol-3-phosphate acyltransferase</fullName>
    </alternativeName>
    <alternativeName>
        <fullName evidence="10">G3P acyltransferase</fullName>
        <shortName evidence="10">GPAT</shortName>
        <ecNumber evidence="10">2.3.1.275</ecNumber>
    </alternativeName>
    <alternativeName>
        <fullName evidence="10">Lysophosphatidic acid synthase</fullName>
        <shortName evidence="10">LPA synthase</shortName>
    </alternativeName>
</protein>
<dbReference type="PATRIC" id="fig|401562.4.peg.71"/>
<evidence type="ECO:0000256" key="2">
    <source>
        <dbReference type="ARBA" id="ARBA00022516"/>
    </source>
</evidence>
<gene>
    <name evidence="10" type="primary">plsY</name>
    <name evidence="11" type="ORF">NS365_00365</name>
</gene>
<comment type="function">
    <text evidence="10">Catalyzes the transfer of an acyl group from acyl-phosphate (acyl-PO(4)) to glycerol-3-phosphate (G3P) to form lysophosphatidic acid (LPA). This enzyme utilizes acyl-phosphate as fatty acyl donor, but not acyl-CoA or acyl-ACP.</text>
</comment>
<feature type="transmembrane region" description="Helical" evidence="10">
    <location>
        <begin position="113"/>
        <end position="137"/>
    </location>
</feature>
<feature type="transmembrane region" description="Helical" evidence="10">
    <location>
        <begin position="157"/>
        <end position="180"/>
    </location>
</feature>
<keyword evidence="9 10" id="KW-1208">Phospholipid metabolism</keyword>
<keyword evidence="5 10" id="KW-1133">Transmembrane helix</keyword>
<dbReference type="EMBL" id="LDQA01000001">
    <property type="protein sequence ID" value="KTR08438.1"/>
    <property type="molecule type" value="Genomic_DNA"/>
</dbReference>
<comment type="subunit">
    <text evidence="10">Probably interacts with PlsX.</text>
</comment>
<dbReference type="PANTHER" id="PTHR30309:SF0">
    <property type="entry name" value="GLYCEROL-3-PHOSPHATE ACYLTRANSFERASE-RELATED"/>
    <property type="match status" value="1"/>
</dbReference>
<sequence>MTWDHSDPTAVIVFLILGYLCGTIAFGLILTKLFGLGDLRSIGSGNIGATNVLRTGNKKVAAMTLLGDLLKATVPIWVAWKWGAPAAAAAGFGAFLGHLFPIWLGFKGGKGVATYIGVLLGFAPIGVLVFAAAWLGMAKIFRYSSLAALTATLLVPMVYLIIGNSMAAALTTVLTVLVYLKHIPNIRRLLAGTESRIGSKG</sequence>
<dbReference type="SMART" id="SM01207">
    <property type="entry name" value="G3P_acyltransf"/>
    <property type="match status" value="1"/>
</dbReference>
<proteinExistence type="inferred from homology"/>
<evidence type="ECO:0000256" key="1">
    <source>
        <dbReference type="ARBA" id="ARBA00022475"/>
    </source>
</evidence>
<feature type="transmembrane region" description="Helical" evidence="10">
    <location>
        <begin position="86"/>
        <end position="106"/>
    </location>
</feature>
<dbReference type="InterPro" id="IPR003811">
    <property type="entry name" value="G3P_acylTferase_PlsY"/>
</dbReference>
<dbReference type="EC" id="2.3.1.275" evidence="10"/>
<keyword evidence="7 10" id="KW-0472">Membrane</keyword>
<evidence type="ECO:0000256" key="6">
    <source>
        <dbReference type="ARBA" id="ARBA00023098"/>
    </source>
</evidence>
<reference evidence="11 12" key="1">
    <citation type="journal article" date="2016" name="Front. Microbiol.">
        <title>Genomic Resource of Rice Seed Associated Bacteria.</title>
        <authorList>
            <person name="Midha S."/>
            <person name="Bansal K."/>
            <person name="Sharma S."/>
            <person name="Kumar N."/>
            <person name="Patil P.P."/>
            <person name="Chaudhry V."/>
            <person name="Patil P.B."/>
        </authorList>
    </citation>
    <scope>NUCLEOTIDE SEQUENCE [LARGE SCALE GENOMIC DNA]</scope>
    <source>
        <strain evidence="11 12">NS365</strain>
    </source>
</reference>
<evidence type="ECO:0000256" key="3">
    <source>
        <dbReference type="ARBA" id="ARBA00022679"/>
    </source>
</evidence>
<evidence type="ECO:0000313" key="11">
    <source>
        <dbReference type="EMBL" id="KTR08438.1"/>
    </source>
</evidence>
<keyword evidence="11" id="KW-0012">Acyltransferase</keyword>
<dbReference type="GO" id="GO:0043772">
    <property type="term" value="F:acyl-phosphate glycerol-3-phosphate acyltransferase activity"/>
    <property type="evidence" value="ECO:0007669"/>
    <property type="project" value="UniProtKB-UniRule"/>
</dbReference>
<evidence type="ECO:0000256" key="9">
    <source>
        <dbReference type="ARBA" id="ARBA00023264"/>
    </source>
</evidence>
<comment type="catalytic activity">
    <reaction evidence="10">
        <text>an acyl phosphate + sn-glycerol 3-phosphate = a 1-acyl-sn-glycero-3-phosphate + phosphate</text>
        <dbReference type="Rhea" id="RHEA:34075"/>
        <dbReference type="ChEBI" id="CHEBI:43474"/>
        <dbReference type="ChEBI" id="CHEBI:57597"/>
        <dbReference type="ChEBI" id="CHEBI:57970"/>
        <dbReference type="ChEBI" id="CHEBI:59918"/>
        <dbReference type="EC" id="2.3.1.275"/>
    </reaction>
</comment>
<dbReference type="GO" id="GO:0008654">
    <property type="term" value="P:phospholipid biosynthetic process"/>
    <property type="evidence" value="ECO:0007669"/>
    <property type="project" value="UniProtKB-UniRule"/>
</dbReference>
<keyword evidence="4 10" id="KW-0812">Transmembrane</keyword>
<name>A0A147DB89_9HYPH</name>
<keyword evidence="8 10" id="KW-0594">Phospholipid biosynthesis</keyword>
<comment type="subcellular location">
    <subcellularLocation>
        <location evidence="10">Cell membrane</location>
        <topology evidence="10">Multi-pass membrane protein</topology>
    </subcellularLocation>
</comment>
<evidence type="ECO:0000256" key="5">
    <source>
        <dbReference type="ARBA" id="ARBA00022989"/>
    </source>
</evidence>
<dbReference type="NCBIfam" id="TIGR00023">
    <property type="entry name" value="glycerol-3-phosphate 1-O-acyltransferase PlsY"/>
    <property type="match status" value="1"/>
</dbReference>
<comment type="pathway">
    <text evidence="10">Lipid metabolism; phospholipid metabolism.</text>
</comment>
<evidence type="ECO:0000256" key="8">
    <source>
        <dbReference type="ARBA" id="ARBA00023209"/>
    </source>
</evidence>
<keyword evidence="6 10" id="KW-0443">Lipid metabolism</keyword>
<dbReference type="Proteomes" id="UP000078529">
    <property type="component" value="Unassembled WGS sequence"/>
</dbReference>
<comment type="similarity">
    <text evidence="10">Belongs to the PlsY family.</text>
</comment>
<organism evidence="11 12">
    <name type="scientific">Aureimonas ureilytica</name>
    <dbReference type="NCBI Taxonomy" id="401562"/>
    <lineage>
        <taxon>Bacteria</taxon>
        <taxon>Pseudomonadati</taxon>
        <taxon>Pseudomonadota</taxon>
        <taxon>Alphaproteobacteria</taxon>
        <taxon>Hyphomicrobiales</taxon>
        <taxon>Aurantimonadaceae</taxon>
        <taxon>Aureimonas</taxon>
    </lineage>
</organism>
<dbReference type="RefSeq" id="WP_058598290.1">
    <property type="nucleotide sequence ID" value="NZ_LDQA01000001.1"/>
</dbReference>
<evidence type="ECO:0000256" key="4">
    <source>
        <dbReference type="ARBA" id="ARBA00022692"/>
    </source>
</evidence>
<dbReference type="GO" id="GO:0005886">
    <property type="term" value="C:plasma membrane"/>
    <property type="evidence" value="ECO:0007669"/>
    <property type="project" value="UniProtKB-SubCell"/>
</dbReference>
<keyword evidence="1 10" id="KW-1003">Cell membrane</keyword>
<evidence type="ECO:0000256" key="10">
    <source>
        <dbReference type="HAMAP-Rule" id="MF_01043"/>
    </source>
</evidence>
<dbReference type="Pfam" id="PF02660">
    <property type="entry name" value="G3P_acyltransf"/>
    <property type="match status" value="1"/>
</dbReference>
<comment type="caution">
    <text evidence="11">The sequence shown here is derived from an EMBL/GenBank/DDBJ whole genome shotgun (WGS) entry which is preliminary data.</text>
</comment>
<keyword evidence="2 10" id="KW-0444">Lipid biosynthesis</keyword>
<dbReference type="AlphaFoldDB" id="A0A147DB89"/>